<dbReference type="InterPro" id="IPR022643">
    <property type="entry name" value="De-COase2_C"/>
</dbReference>
<dbReference type="GO" id="GO:0045312">
    <property type="term" value="P:nor-spermidine biosynthetic process"/>
    <property type="evidence" value="ECO:0007669"/>
    <property type="project" value="InterPro"/>
</dbReference>
<feature type="binding site" evidence="12">
    <location>
        <position position="289"/>
    </location>
    <ligand>
        <name>substrate</name>
    </ligand>
</feature>
<evidence type="ECO:0000256" key="12">
    <source>
        <dbReference type="PIRSR" id="PIRSR038941-1"/>
    </source>
</evidence>
<dbReference type="GO" id="GO:0005737">
    <property type="term" value="C:cytoplasm"/>
    <property type="evidence" value="ECO:0007669"/>
    <property type="project" value="UniProtKB-SubCell"/>
</dbReference>
<evidence type="ECO:0000256" key="8">
    <source>
        <dbReference type="ARBA" id="ARBA00025802"/>
    </source>
</evidence>
<comment type="catalytic activity">
    <reaction evidence="9 11">
        <text>carboxyspermidine + H(+) = spermidine + CO2</text>
        <dbReference type="Rhea" id="RHEA:34095"/>
        <dbReference type="ChEBI" id="CHEBI:15378"/>
        <dbReference type="ChEBI" id="CHEBI:16526"/>
        <dbReference type="ChEBI" id="CHEBI:57834"/>
        <dbReference type="ChEBI" id="CHEBI:65072"/>
        <dbReference type="EC" id="4.1.1.96"/>
    </reaction>
</comment>
<dbReference type="RefSeq" id="WP_244531416.1">
    <property type="nucleotide sequence ID" value="NZ_FPCH01000005.1"/>
</dbReference>
<dbReference type="InterPro" id="IPR009006">
    <property type="entry name" value="Ala_racemase/Decarboxylase_C"/>
</dbReference>
<keyword evidence="5 11" id="KW-0663">Pyridoxal phosphate</keyword>
<evidence type="ECO:0000256" key="11">
    <source>
        <dbReference type="PIRNR" id="PIRNR038941"/>
    </source>
</evidence>
<keyword evidence="11" id="KW-0963">Cytoplasm</keyword>
<evidence type="ECO:0000256" key="2">
    <source>
        <dbReference type="ARBA" id="ARBA00012259"/>
    </source>
</evidence>
<protein>
    <recommendedName>
        <fullName evidence="3 11">Carboxynorspermidine/carboxyspermidine decarboxylase</fullName>
        <shortName evidence="11">CANS DC/CAS DC</shortName>
        <shortName evidence="11">CANSDC/CASDC</shortName>
        <ecNumber evidence="2 11">4.1.1.96</ecNumber>
    </recommendedName>
</protein>
<dbReference type="InterPro" id="IPR005730">
    <property type="entry name" value="Nsp_de-COase"/>
</dbReference>
<dbReference type="AlphaFoldDB" id="A0A1I7NX00"/>
<dbReference type="CDD" id="cd06829">
    <property type="entry name" value="PLPDE_III_CANSDC"/>
    <property type="match status" value="1"/>
</dbReference>
<evidence type="ECO:0000256" key="4">
    <source>
        <dbReference type="ARBA" id="ARBA00022793"/>
    </source>
</evidence>
<keyword evidence="6 11" id="KW-0745">Spermidine biosynthesis</keyword>
<proteinExistence type="inferred from homology"/>
<dbReference type="EMBL" id="FPCH01000005">
    <property type="protein sequence ID" value="SFV39163.1"/>
    <property type="molecule type" value="Genomic_DNA"/>
</dbReference>
<evidence type="ECO:0000256" key="7">
    <source>
        <dbReference type="ARBA" id="ARBA00023239"/>
    </source>
</evidence>
<evidence type="ECO:0000256" key="1">
    <source>
        <dbReference type="ARBA" id="ARBA00001933"/>
    </source>
</evidence>
<evidence type="ECO:0000256" key="5">
    <source>
        <dbReference type="ARBA" id="ARBA00022898"/>
    </source>
</evidence>
<comment type="catalytic activity">
    <reaction evidence="10 11">
        <text>carboxynorspermidine + H(+) = norspermidine + CO2</text>
        <dbReference type="Rhea" id="RHEA:34099"/>
        <dbReference type="ChEBI" id="CHEBI:15378"/>
        <dbReference type="ChEBI" id="CHEBI:16526"/>
        <dbReference type="ChEBI" id="CHEBI:57920"/>
        <dbReference type="ChEBI" id="CHEBI:65070"/>
        <dbReference type="EC" id="4.1.1.96"/>
    </reaction>
</comment>
<dbReference type="NCBIfam" id="TIGR01047">
    <property type="entry name" value="nspC"/>
    <property type="match status" value="1"/>
</dbReference>
<dbReference type="PANTHER" id="PTHR43727:SF1">
    <property type="entry name" value="CARBOXYNORSPERMIDINE_CARBOXYSPERMIDINE DECARBOXYLASE"/>
    <property type="match status" value="1"/>
</dbReference>
<comment type="subunit">
    <text evidence="11">Homodimer.</text>
</comment>
<organism evidence="14 15">
    <name type="scientific">Hyphomicrobium facile</name>
    <dbReference type="NCBI Taxonomy" id="51670"/>
    <lineage>
        <taxon>Bacteria</taxon>
        <taxon>Pseudomonadati</taxon>
        <taxon>Pseudomonadota</taxon>
        <taxon>Alphaproteobacteria</taxon>
        <taxon>Hyphomicrobiales</taxon>
        <taxon>Hyphomicrobiaceae</taxon>
        <taxon>Hyphomicrobium</taxon>
    </lineage>
</organism>
<evidence type="ECO:0000313" key="14">
    <source>
        <dbReference type="EMBL" id="SFV39163.1"/>
    </source>
</evidence>
<comment type="similarity">
    <text evidence="8 11">Belongs to the Orn/Lys/Arg decarboxylase class-II family. NspC subfamily.</text>
</comment>
<keyword evidence="4 11" id="KW-0210">Decarboxylase</keyword>
<dbReference type="GO" id="GO:0008836">
    <property type="term" value="F:diaminopimelate decarboxylase activity"/>
    <property type="evidence" value="ECO:0007669"/>
    <property type="project" value="TreeGrafter"/>
</dbReference>
<dbReference type="GO" id="GO:0008295">
    <property type="term" value="P:spermidine biosynthetic process"/>
    <property type="evidence" value="ECO:0007669"/>
    <property type="project" value="UniProtKB-KW"/>
</dbReference>
<dbReference type="SUPFAM" id="SSF50621">
    <property type="entry name" value="Alanine racemase C-terminal domain-like"/>
    <property type="match status" value="1"/>
</dbReference>
<reference evidence="15" key="1">
    <citation type="submission" date="2016-10" db="EMBL/GenBank/DDBJ databases">
        <authorList>
            <person name="Varghese N."/>
            <person name="Submissions S."/>
        </authorList>
    </citation>
    <scope>NUCLEOTIDE SEQUENCE [LARGE SCALE GENOMIC DNA]</scope>
    <source>
        <strain evidence="15">DSM 1565</strain>
    </source>
</reference>
<name>A0A1I7NX00_9HYPH</name>
<evidence type="ECO:0000256" key="9">
    <source>
        <dbReference type="ARBA" id="ARBA00047351"/>
    </source>
</evidence>
<evidence type="ECO:0000256" key="3">
    <source>
        <dbReference type="ARBA" id="ARBA00013633"/>
    </source>
</evidence>
<keyword evidence="15" id="KW-1185">Reference proteome</keyword>
<dbReference type="PANTHER" id="PTHR43727">
    <property type="entry name" value="DIAMINOPIMELATE DECARBOXYLASE"/>
    <property type="match status" value="1"/>
</dbReference>
<dbReference type="GO" id="GO:0009089">
    <property type="term" value="P:lysine biosynthetic process via diaminopimelate"/>
    <property type="evidence" value="ECO:0007669"/>
    <property type="project" value="TreeGrafter"/>
</dbReference>
<dbReference type="STRING" id="51670.SAMN04488557_4190"/>
<dbReference type="InterPro" id="IPR029066">
    <property type="entry name" value="PLP-binding_barrel"/>
</dbReference>
<comment type="subcellular location">
    <subcellularLocation>
        <location evidence="11">Cytoplasm</location>
    </subcellularLocation>
</comment>
<evidence type="ECO:0000259" key="13">
    <source>
        <dbReference type="Pfam" id="PF00278"/>
    </source>
</evidence>
<keyword evidence="11" id="KW-0620">Polyamine biosynthesis</keyword>
<accession>A0A1I7NX00</accession>
<dbReference type="PIRSF" id="PIRSF038941">
    <property type="entry name" value="NspC"/>
    <property type="match status" value="1"/>
</dbReference>
<dbReference type="SUPFAM" id="SSF51419">
    <property type="entry name" value="PLP-binding barrel"/>
    <property type="match status" value="1"/>
</dbReference>
<feature type="domain" description="Orn/DAP/Arg decarboxylase 2 C-terminal" evidence="13">
    <location>
        <begin position="94"/>
        <end position="345"/>
    </location>
</feature>
<gene>
    <name evidence="14" type="ORF">SAMN04488557_4190</name>
</gene>
<sequence>MSDLSKLKLQSFDWAQSIATPSYVLDVAALKRNLARAAEIKRETGCKILLATKAFALPAAFTLMRDVLDGTTASGEYEARLGHDEFGKEVHVYSPAYATGEVERLTKLAQHIYFNSPDQIAKNLSVVRSHPGVKIGIRINPGYSNATLGGALYDPCAPNSRFGATPDTLDRVPWDEVDILHTHALCESGDEGSVGLIEHVGRVFGDYVRRVKTVNFGGGHFINKPGYDIGKLIAAINAFKTAFNVDVILEPGAGLVVNTGYLVGSVLDIHHNGKDIAILDASASTHMPDVLEVPYTPEVIGAAPPGEKPHSYILGGKTCMTGDIIGEYSFDRPLKTGDRVIFTDMMQYSFVKNNTFNGVPLPDLAVLDEDGTTRTLRSFGYDDFRHRLG</sequence>
<comment type="function">
    <text evidence="11">Catalyzes the decarboxylation of carboxynorspermidine and carboxyspermidine.</text>
</comment>
<dbReference type="Proteomes" id="UP000199423">
    <property type="component" value="Unassembled WGS sequence"/>
</dbReference>
<evidence type="ECO:0000256" key="6">
    <source>
        <dbReference type="ARBA" id="ARBA00023066"/>
    </source>
</evidence>
<comment type="cofactor">
    <cofactor evidence="1 11">
        <name>pyridoxal 5'-phosphate</name>
        <dbReference type="ChEBI" id="CHEBI:597326"/>
    </cofactor>
</comment>
<dbReference type="Gene3D" id="3.20.20.10">
    <property type="entry name" value="Alanine racemase"/>
    <property type="match status" value="1"/>
</dbReference>
<dbReference type="Pfam" id="PF00278">
    <property type="entry name" value="Orn_DAP_Arg_deC"/>
    <property type="match status" value="1"/>
</dbReference>
<evidence type="ECO:0000313" key="15">
    <source>
        <dbReference type="Proteomes" id="UP000199423"/>
    </source>
</evidence>
<keyword evidence="7 11" id="KW-0456">Lyase</keyword>
<evidence type="ECO:0000256" key="10">
    <source>
        <dbReference type="ARBA" id="ARBA00047389"/>
    </source>
</evidence>
<dbReference type="EC" id="4.1.1.96" evidence="2 11"/>
<dbReference type="Gene3D" id="2.40.37.10">
    <property type="entry name" value="Lyase, Ornithine Decarboxylase, Chain A, domain 1"/>
    <property type="match status" value="1"/>
</dbReference>